<comment type="caution">
    <text evidence="2">The sequence shown here is derived from an EMBL/GenBank/DDBJ whole genome shotgun (WGS) entry which is preliminary data.</text>
</comment>
<sequence length="457" mass="48462">MKDLLKRKPSIADLSGISKSRLDCFATHLRSFLIGGSTLGNNRASSACSSIPSAEPIDDFADVSGNTQMSATSKFLRSRHGGSQVVKANTLYQGSLSPRSSSFKEGPPKMLSSFRIAAREKIRRRGDSHQSRVDNLTTASTSTMDASSNDSVNDKTPEVTKSCALYPSSLLESLVKLAVPPSLGLGTQVPPLVSPLFSPYYCWCPPGVSTLPTPSAIPQVPFSSIDSPFLPPLSSLLPTSMPASLLTPTPSLDRANTSTMNFPSFLPDPLVRLPLLPTSQQVVTFTPLMCDPIVHIPLIDICSSGQGYFVSAGPAISTSIPSLHPKLVKPLIPEPDSVVKGARETLRLLISSSSQANPQMMDALPAVFTNSDEKQNIIVAGSRGLYSGTRDIDVIANSIAAMGLVSFSGVSTGDGAMMLRSSCEISGEQAEKSNDSGTAFSDDGGMLYLDCKEKRID</sequence>
<reference evidence="2" key="1">
    <citation type="journal article" date="2023" name="Science">
        <title>Elucidation of the pathway for biosynthesis of saponin adjuvants from the soapbark tree.</title>
        <authorList>
            <person name="Reed J."/>
            <person name="Orme A."/>
            <person name="El-Demerdash A."/>
            <person name="Owen C."/>
            <person name="Martin L.B.B."/>
            <person name="Misra R.C."/>
            <person name="Kikuchi S."/>
            <person name="Rejzek M."/>
            <person name="Martin A.C."/>
            <person name="Harkess A."/>
            <person name="Leebens-Mack J."/>
            <person name="Louveau T."/>
            <person name="Stephenson M.J."/>
            <person name="Osbourn A."/>
        </authorList>
    </citation>
    <scope>NUCLEOTIDE SEQUENCE</scope>
    <source>
        <strain evidence="2">S10</strain>
    </source>
</reference>
<feature type="region of interest" description="Disordered" evidence="1">
    <location>
        <begin position="122"/>
        <end position="157"/>
    </location>
</feature>
<dbReference type="KEGG" id="qsa:O6P43_013902"/>
<dbReference type="PANTHER" id="PTHR36741:SF1">
    <property type="entry name" value="OS07G0100500 PROTEIN"/>
    <property type="match status" value="1"/>
</dbReference>
<name>A0AAD7PQQ6_QUISA</name>
<feature type="compositionally biased region" description="Low complexity" evidence="1">
    <location>
        <begin position="137"/>
        <end position="151"/>
    </location>
</feature>
<evidence type="ECO:0000313" key="3">
    <source>
        <dbReference type="Proteomes" id="UP001163823"/>
    </source>
</evidence>
<keyword evidence="3" id="KW-1185">Reference proteome</keyword>
<dbReference type="EMBL" id="JARAOO010000006">
    <property type="protein sequence ID" value="KAJ7964032.1"/>
    <property type="molecule type" value="Genomic_DNA"/>
</dbReference>
<evidence type="ECO:0000256" key="1">
    <source>
        <dbReference type="SAM" id="MobiDB-lite"/>
    </source>
</evidence>
<accession>A0AAD7PQQ6</accession>
<protein>
    <submittedName>
        <fullName evidence="2">Flocculation protein</fullName>
    </submittedName>
</protein>
<evidence type="ECO:0000313" key="2">
    <source>
        <dbReference type="EMBL" id="KAJ7964032.1"/>
    </source>
</evidence>
<dbReference type="AlphaFoldDB" id="A0AAD7PQQ6"/>
<feature type="compositionally biased region" description="Basic and acidic residues" evidence="1">
    <location>
        <begin position="122"/>
        <end position="132"/>
    </location>
</feature>
<dbReference type="PANTHER" id="PTHR36741">
    <property type="entry name" value="OS07G0100500 PROTEIN"/>
    <property type="match status" value="1"/>
</dbReference>
<dbReference type="Proteomes" id="UP001163823">
    <property type="component" value="Chromosome 6"/>
</dbReference>
<proteinExistence type="predicted"/>
<gene>
    <name evidence="2" type="ORF">O6P43_013902</name>
</gene>
<organism evidence="2 3">
    <name type="scientific">Quillaja saponaria</name>
    <name type="common">Soap bark tree</name>
    <dbReference type="NCBI Taxonomy" id="32244"/>
    <lineage>
        <taxon>Eukaryota</taxon>
        <taxon>Viridiplantae</taxon>
        <taxon>Streptophyta</taxon>
        <taxon>Embryophyta</taxon>
        <taxon>Tracheophyta</taxon>
        <taxon>Spermatophyta</taxon>
        <taxon>Magnoliopsida</taxon>
        <taxon>eudicotyledons</taxon>
        <taxon>Gunneridae</taxon>
        <taxon>Pentapetalae</taxon>
        <taxon>rosids</taxon>
        <taxon>fabids</taxon>
        <taxon>Fabales</taxon>
        <taxon>Quillajaceae</taxon>
        <taxon>Quillaja</taxon>
    </lineage>
</organism>